<dbReference type="PROSITE" id="PS51063">
    <property type="entry name" value="HTH_CRP_2"/>
    <property type="match status" value="1"/>
</dbReference>
<proteinExistence type="predicted"/>
<dbReference type="GO" id="GO:0009401">
    <property type="term" value="P:phosphoenolpyruvate-dependent sugar phosphotransferase system"/>
    <property type="evidence" value="ECO:0007669"/>
    <property type="project" value="InterPro"/>
</dbReference>
<dbReference type="SUPFAM" id="SSF52540">
    <property type="entry name" value="P-loop containing nucleoside triphosphate hydrolases"/>
    <property type="match status" value="1"/>
</dbReference>
<dbReference type="Gene3D" id="1.10.1790.10">
    <property type="entry name" value="PRD domain"/>
    <property type="match status" value="2"/>
</dbReference>
<keyword evidence="10" id="KW-1185">Reference proteome</keyword>
<evidence type="ECO:0000313" key="10">
    <source>
        <dbReference type="Proteomes" id="UP000287969"/>
    </source>
</evidence>
<evidence type="ECO:0000259" key="6">
    <source>
        <dbReference type="PROSITE" id="PS51063"/>
    </source>
</evidence>
<dbReference type="PROSITE" id="PS51096">
    <property type="entry name" value="PTS_EIIA_TYPE_4"/>
    <property type="match status" value="1"/>
</dbReference>
<accession>A0A410Q9E7</accession>
<dbReference type="InterPro" id="IPR004701">
    <property type="entry name" value="PTS_EIIA_man-typ"/>
</dbReference>
<dbReference type="RefSeq" id="WP_071139564.1">
    <property type="nucleotide sequence ID" value="NZ_CP035282.1"/>
</dbReference>
<dbReference type="GO" id="GO:0003677">
    <property type="term" value="F:DNA binding"/>
    <property type="evidence" value="ECO:0007669"/>
    <property type="project" value="UniProtKB-KW"/>
</dbReference>
<dbReference type="GO" id="GO:0016740">
    <property type="term" value="F:transferase activity"/>
    <property type="evidence" value="ECO:0007669"/>
    <property type="project" value="UniProtKB-KW"/>
</dbReference>
<feature type="domain" description="PRD" evidence="8">
    <location>
        <begin position="477"/>
        <end position="582"/>
    </location>
</feature>
<dbReference type="InterPro" id="IPR003593">
    <property type="entry name" value="AAA+_ATPase"/>
</dbReference>
<organism evidence="9 10">
    <name type="scientific">Acidilutibacter cellobiosedens</name>
    <dbReference type="NCBI Taxonomy" id="2507161"/>
    <lineage>
        <taxon>Bacteria</taxon>
        <taxon>Bacillati</taxon>
        <taxon>Bacillota</taxon>
        <taxon>Tissierellia</taxon>
        <taxon>Tissierellales</taxon>
        <taxon>Acidilutibacteraceae</taxon>
        <taxon>Acidilutibacter</taxon>
    </lineage>
</organism>
<dbReference type="InterPro" id="IPR027417">
    <property type="entry name" value="P-loop_NTPase"/>
</dbReference>
<feature type="domain" description="HTH crp-type" evidence="6">
    <location>
        <begin position="1"/>
        <end position="73"/>
    </location>
</feature>
<dbReference type="GO" id="GO:0016020">
    <property type="term" value="C:membrane"/>
    <property type="evidence" value="ECO:0007669"/>
    <property type="project" value="InterPro"/>
</dbReference>
<reference evidence="10" key="1">
    <citation type="submission" date="2019-01" db="EMBL/GenBank/DDBJ databases">
        <title>Draft genomes of a novel of Sporanaerobacter strains.</title>
        <authorList>
            <person name="Ma S."/>
        </authorList>
    </citation>
    <scope>NUCLEOTIDE SEQUENCE [LARGE SCALE GENOMIC DNA]</scope>
    <source>
        <strain evidence="10">NJN-17</strain>
    </source>
</reference>
<dbReference type="SUPFAM" id="SSF63520">
    <property type="entry name" value="PTS-regulatory domain, PRD"/>
    <property type="match status" value="2"/>
</dbReference>
<dbReference type="GO" id="GO:0006355">
    <property type="term" value="P:regulation of DNA-templated transcription"/>
    <property type="evidence" value="ECO:0007669"/>
    <property type="project" value="InterPro"/>
</dbReference>
<dbReference type="Pfam" id="PF03610">
    <property type="entry name" value="EIIA-man"/>
    <property type="match status" value="1"/>
</dbReference>
<evidence type="ECO:0000256" key="4">
    <source>
        <dbReference type="ARBA" id="ARBA00023125"/>
    </source>
</evidence>
<keyword evidence="4" id="KW-0238">DNA-binding</keyword>
<gene>
    <name evidence="9" type="ORF">EQM13_03000</name>
</gene>
<keyword evidence="3" id="KW-0067">ATP-binding</keyword>
<feature type="domain" description="Sigma-54 factor interaction" evidence="5">
    <location>
        <begin position="115"/>
        <end position="349"/>
    </location>
</feature>
<evidence type="ECO:0000259" key="8">
    <source>
        <dbReference type="PROSITE" id="PS51372"/>
    </source>
</evidence>
<dbReference type="KEGG" id="spoa:EQM13_03000"/>
<dbReference type="Pfam" id="PF00158">
    <property type="entry name" value="Sigma54_activat"/>
    <property type="match status" value="1"/>
</dbReference>
<sequence>MTRKEKIYNALVLLSENITIEKIKKGFKGYEAEEIAEMTNIDRSNVSRELNCLIKEGKIIKITGRPVYFMDRHIVEDLFNKNFSTNTIFSSYDDFMNVISNKDNNKDSKDPFSNMIGSKGSLELAIKQAKAAVLYPPKGLHTLITGPTGVGKTTFAEMMYKYALSVRKIKEDAQLVVFNCAEYAENPQLVLSQLFGHVKGAFTGAEKDKEGLIERAKGGIILLDEVHRLTPEGQEMLFILMDKNKYRRLGETETFREANVLIIGATTEDINSALLKTFLRRIPMLINLPSLSQRPISERYELIKCFFKEEVRNVQVPIKVYKNVMEALLLYDCHGNIGQLKADIQLLCARGFLEYKTFGKNEIEIDTPILPDYIYNGFLNGEKRRNEIVNLMEFGADNFSIFTDYEKEKFALIDNYQISDNLYQRLAEKYNKYLEDGYSLEDVNKILSSEVEEYLKNLLNKSDTEKGIPDKEELFKIVSPRVYNAVKDAASVAEQKLNRKIKDNIIIGLALHFSALIEKIQNGNLDYSEDVEQITLNNPQEFKIAKIMTKIVGEELNINIPFQEAGFLTMFLATLSQSSGSRKKIGCIVLSHGDSTATSIAKVVNELLGVNVCRAIDMPLDAKVKDILGKTAEMVRNIDEGKGVVLLVDMGSLTAFSEIITQKTGINTYSFEMVSTPLALEVVRKCMTPDMTLKKLIKEMDSVCPYIGRNVVDNIVEELNAQQEVVITVCISGKGCAIKIANLIENNMPIIKDKKIELIPIGMSEFNECVRELNNKSKRILAIVGSLNPEAGIPFIPVDEIIVGEGLEKLNKIVLEDKHSENKNIQTYYSDGEKVVIENEKDIYIKILERTLTFLNPVKAYDIVKQTFDYIIDKQNIEADDSMKIGYIIHCSCMIERLLIDSPLVYKNVRKLIQKERKDYEIIKQSMKIIEQYFGLIIPDTEIGYIIDLFDTHKKTLA</sequence>
<dbReference type="CDD" id="cd00009">
    <property type="entry name" value="AAA"/>
    <property type="match status" value="1"/>
</dbReference>
<evidence type="ECO:0000256" key="1">
    <source>
        <dbReference type="ARBA" id="ARBA00022679"/>
    </source>
</evidence>
<dbReference type="AlphaFoldDB" id="A0A410Q9E7"/>
<dbReference type="Proteomes" id="UP000287969">
    <property type="component" value="Chromosome"/>
</dbReference>
<dbReference type="SUPFAM" id="SSF53062">
    <property type="entry name" value="PTS system fructose IIA component-like"/>
    <property type="match status" value="1"/>
</dbReference>
<dbReference type="PANTHER" id="PTHR32071:SF38">
    <property type="entry name" value="PSP OPERON TRANSCRIPTIONAL ACTIVATOR"/>
    <property type="match status" value="1"/>
</dbReference>
<dbReference type="PROSITE" id="PS51372">
    <property type="entry name" value="PRD_2"/>
    <property type="match status" value="2"/>
</dbReference>
<dbReference type="Pfam" id="PF00874">
    <property type="entry name" value="PRD"/>
    <property type="match status" value="2"/>
</dbReference>
<dbReference type="InterPro" id="IPR011608">
    <property type="entry name" value="PRD"/>
</dbReference>
<dbReference type="PROSITE" id="PS50045">
    <property type="entry name" value="SIGMA54_INTERACT_4"/>
    <property type="match status" value="1"/>
</dbReference>
<dbReference type="Gene3D" id="3.40.50.510">
    <property type="entry name" value="Phosphotransferase system, mannose-type IIA component"/>
    <property type="match status" value="1"/>
</dbReference>
<evidence type="ECO:0000259" key="7">
    <source>
        <dbReference type="PROSITE" id="PS51096"/>
    </source>
</evidence>
<name>A0A410Q9E7_9FIRM</name>
<evidence type="ECO:0000256" key="3">
    <source>
        <dbReference type="ARBA" id="ARBA00022840"/>
    </source>
</evidence>
<dbReference type="InterPro" id="IPR036390">
    <property type="entry name" value="WH_DNA-bd_sf"/>
</dbReference>
<dbReference type="Gene3D" id="3.40.50.300">
    <property type="entry name" value="P-loop containing nucleotide triphosphate hydrolases"/>
    <property type="match status" value="1"/>
</dbReference>
<dbReference type="EMBL" id="CP035282">
    <property type="protein sequence ID" value="QAT60613.1"/>
    <property type="molecule type" value="Genomic_DNA"/>
</dbReference>
<dbReference type="GO" id="GO:0005524">
    <property type="term" value="F:ATP binding"/>
    <property type="evidence" value="ECO:0007669"/>
    <property type="project" value="UniProtKB-KW"/>
</dbReference>
<dbReference type="PANTHER" id="PTHR32071">
    <property type="entry name" value="TRANSCRIPTIONAL REGULATORY PROTEIN"/>
    <property type="match status" value="1"/>
</dbReference>
<dbReference type="OrthoDB" id="9765164at2"/>
<dbReference type="InterPro" id="IPR036634">
    <property type="entry name" value="PRD_sf"/>
</dbReference>
<evidence type="ECO:0000256" key="2">
    <source>
        <dbReference type="ARBA" id="ARBA00022741"/>
    </source>
</evidence>
<dbReference type="InterPro" id="IPR036662">
    <property type="entry name" value="PTS_EIIA_man-typ_sf"/>
</dbReference>
<dbReference type="SMART" id="SM00382">
    <property type="entry name" value="AAA"/>
    <property type="match status" value="1"/>
</dbReference>
<evidence type="ECO:0000313" key="9">
    <source>
        <dbReference type="EMBL" id="QAT60613.1"/>
    </source>
</evidence>
<dbReference type="SUPFAM" id="SSF46785">
    <property type="entry name" value="Winged helix' DNA-binding domain"/>
    <property type="match status" value="1"/>
</dbReference>
<keyword evidence="2" id="KW-0547">Nucleotide-binding</keyword>
<protein>
    <submittedName>
        <fullName evidence="9">Sigma-54-dependent transcriptional regulator</fullName>
    </submittedName>
</protein>
<evidence type="ECO:0000259" key="5">
    <source>
        <dbReference type="PROSITE" id="PS50045"/>
    </source>
</evidence>
<feature type="domain" description="PRD" evidence="8">
    <location>
        <begin position="855"/>
        <end position="958"/>
    </location>
</feature>
<dbReference type="InterPro" id="IPR002078">
    <property type="entry name" value="Sigma_54_int"/>
</dbReference>
<keyword evidence="1" id="KW-0808">Transferase</keyword>
<dbReference type="InterPro" id="IPR012318">
    <property type="entry name" value="HTH_CRP"/>
</dbReference>
<feature type="domain" description="PTS EIIA type-4" evidence="7">
    <location>
        <begin position="584"/>
        <end position="712"/>
    </location>
</feature>